<name>A0AA35QFH0_9HYPO</name>
<accession>A0AA35QFH0</accession>
<dbReference type="SUPFAM" id="SSF54160">
    <property type="entry name" value="Chromo domain-like"/>
    <property type="match status" value="1"/>
</dbReference>
<reference evidence="4" key="1">
    <citation type="submission" date="2023-01" db="EMBL/GenBank/DDBJ databases">
        <authorList>
            <person name="Piombo E."/>
        </authorList>
    </citation>
    <scope>NUCLEOTIDE SEQUENCE</scope>
</reference>
<feature type="region of interest" description="Disordered" evidence="2">
    <location>
        <begin position="234"/>
        <end position="254"/>
    </location>
</feature>
<evidence type="ECO:0000259" key="3">
    <source>
        <dbReference type="PROSITE" id="PS50013"/>
    </source>
</evidence>
<dbReference type="AlphaFoldDB" id="A0AA35QFH0"/>
<dbReference type="Pfam" id="PF11917">
    <property type="entry name" value="DUF3435"/>
    <property type="match status" value="1"/>
</dbReference>
<gene>
    <name evidence="4" type="ORF">CCHLO57077_00016722</name>
</gene>
<protein>
    <recommendedName>
        <fullName evidence="3">Chromo domain-containing protein</fullName>
    </recommendedName>
</protein>
<proteinExistence type="predicted"/>
<feature type="domain" description="Chromo" evidence="3">
    <location>
        <begin position="923"/>
        <end position="978"/>
    </location>
</feature>
<feature type="region of interest" description="Disordered" evidence="2">
    <location>
        <begin position="712"/>
        <end position="731"/>
    </location>
</feature>
<evidence type="ECO:0000256" key="2">
    <source>
        <dbReference type="SAM" id="MobiDB-lite"/>
    </source>
</evidence>
<dbReference type="InterPro" id="IPR021842">
    <property type="entry name" value="DUF3435"/>
</dbReference>
<dbReference type="Gene3D" id="2.40.50.40">
    <property type="match status" value="1"/>
</dbReference>
<dbReference type="Proteomes" id="UP001160390">
    <property type="component" value="Unassembled WGS sequence"/>
</dbReference>
<dbReference type="InterPro" id="IPR016197">
    <property type="entry name" value="Chromo-like_dom_sf"/>
</dbReference>
<dbReference type="CDD" id="cd00024">
    <property type="entry name" value="CD_CSD"/>
    <property type="match status" value="1"/>
</dbReference>
<dbReference type="SMART" id="SM00298">
    <property type="entry name" value="CHROMO"/>
    <property type="match status" value="2"/>
</dbReference>
<comment type="caution">
    <text evidence="4">The sequence shown here is derived from an EMBL/GenBank/DDBJ whole genome shotgun (WGS) entry which is preliminary data.</text>
</comment>
<evidence type="ECO:0000313" key="5">
    <source>
        <dbReference type="Proteomes" id="UP001160390"/>
    </source>
</evidence>
<organism evidence="4 5">
    <name type="scientific">Clonostachys chloroleuca</name>
    <dbReference type="NCBI Taxonomy" id="1926264"/>
    <lineage>
        <taxon>Eukaryota</taxon>
        <taxon>Fungi</taxon>
        <taxon>Dikarya</taxon>
        <taxon>Ascomycota</taxon>
        <taxon>Pezizomycotina</taxon>
        <taxon>Sordariomycetes</taxon>
        <taxon>Hypocreomycetidae</taxon>
        <taxon>Hypocreales</taxon>
        <taxon>Bionectriaceae</taxon>
        <taxon>Clonostachys</taxon>
    </lineage>
</organism>
<feature type="compositionally biased region" description="Basic and acidic residues" evidence="2">
    <location>
        <begin position="712"/>
        <end position="722"/>
    </location>
</feature>
<dbReference type="InterPro" id="IPR000953">
    <property type="entry name" value="Chromo/chromo_shadow_dom"/>
</dbReference>
<comment type="subunit">
    <text evidence="1">Component of the NuA4 histone acetyltransferase complex.</text>
</comment>
<sequence>MKSKVSSRLERYQELKRLGIVLQPSEVDPYPVRRELKPISKERYERAYKYWEEFQIEYPKATPLDLQYLKSFGEYLVVTTIGRLHEDPETGEKTGKPYPSALRVKLRMFTEQWERQHHTKIPEAFKRSMAPYIEDEMATKYDLPRGKQAEKLKKFLTIENYTTMQIFHWTGDSYNYIHEGMRIDNTNLLNVQSFTSARRHEVIMAVYKDLEWHIAETNGEPEFRVKFTRNFCKGKDKNQPEHPLPEKLQSSDDKPPPLFAQPVFHLLGNCISAGAFADYKTVDEILDVRRPGNQSYGILELDRNIETKPVFPKWTSSGSSPESRSPHSWGASMSDWGVRAGFPAGLQPHDARREILIKAADGGYSLAQVLKFASQNSMGVLQHHYLSNISSVDGSSAFLGIQPRTDLAESFRSATARWNPNLVQSLSEEQKRSVSQTENFVALSQKIDDIGTQIGSLACHNEDKVTRLMIENLQSKRISLYKERERMFTTKLKKVQTTQKISYSNKGNHSGEDIQQEFLKRIRHMFPPERIRLAAVMHERIRPRSPEWISALKDLVTLRNSDCSVAYQPGLRPKGGRCPYCKIEMKSMDINKRWKHVFSCASTDYGRKNNYSQFCFHCNEWMTSKLHWENHLQAHLNSLDVPTRCNPVVFRHAIACAGYCPVHLGDINLTPTERMKQFLWVGPWEKHISECIPASTMRPKVNLPLRFRFSKEPDQKNKELDNSSRPTKKRRQFSESFALHAANSGSHSPNIESRPESPHILPVGQCNTTEHDLQFEVAISSPENIRKDLATSRSAINREKFIDPRLWEDTTSLRVKDRGQKPEVERLWHRQSDTSEIYSLKSNHPPLSPTVELERGLERIAYQATSITTSDTAPGSMMDLEASNSEEKNSQFVQDPKEALLPTLDLENTTHSSGDQHDLDDTYRVQELVEMYKDRNRTLFLVRWANGGTTWEPEENINDTQLIDDIIKDYQGFKNGVEVEKTRVKNGKLEYYVRFKDYIGSERDSCWWVSENTVHPDNRKRGVRQNRRKRKRA</sequence>
<dbReference type="GO" id="GO:0006338">
    <property type="term" value="P:chromatin remodeling"/>
    <property type="evidence" value="ECO:0007669"/>
    <property type="project" value="UniProtKB-ARBA"/>
</dbReference>
<dbReference type="PANTHER" id="PTHR37535:SF3">
    <property type="entry name" value="FLUG DOMAIN-CONTAINING PROTEIN"/>
    <property type="match status" value="1"/>
</dbReference>
<dbReference type="PANTHER" id="PTHR37535">
    <property type="entry name" value="FLUG DOMAIN PROTEIN"/>
    <property type="match status" value="1"/>
</dbReference>
<keyword evidence="5" id="KW-1185">Reference proteome</keyword>
<dbReference type="EMBL" id="CABFNP030001359">
    <property type="protein sequence ID" value="CAI6101035.1"/>
    <property type="molecule type" value="Genomic_DNA"/>
</dbReference>
<dbReference type="PROSITE" id="PS50013">
    <property type="entry name" value="CHROMO_2"/>
    <property type="match status" value="1"/>
</dbReference>
<evidence type="ECO:0000256" key="1">
    <source>
        <dbReference type="ARBA" id="ARBA00011353"/>
    </source>
</evidence>
<evidence type="ECO:0000313" key="4">
    <source>
        <dbReference type="EMBL" id="CAI6101035.1"/>
    </source>
</evidence>